<dbReference type="Gene3D" id="2.70.70.10">
    <property type="entry name" value="Glucose Permease (Domain IIA)"/>
    <property type="match status" value="1"/>
</dbReference>
<feature type="transmembrane region" description="Helical" evidence="1">
    <location>
        <begin position="6"/>
        <end position="23"/>
    </location>
</feature>
<comment type="caution">
    <text evidence="3">The sequence shown here is derived from an EMBL/GenBank/DDBJ whole genome shotgun (WGS) entry which is preliminary data.</text>
</comment>
<dbReference type="Pfam" id="PF01551">
    <property type="entry name" value="Peptidase_M23"/>
    <property type="match status" value="1"/>
</dbReference>
<dbReference type="GO" id="GO:0004222">
    <property type="term" value="F:metalloendopeptidase activity"/>
    <property type="evidence" value="ECO:0007669"/>
    <property type="project" value="TreeGrafter"/>
</dbReference>
<evidence type="ECO:0000313" key="4">
    <source>
        <dbReference type="Proteomes" id="UP000609064"/>
    </source>
</evidence>
<dbReference type="PANTHER" id="PTHR21666:SF285">
    <property type="entry name" value="M23 FAMILY METALLOPEPTIDASE"/>
    <property type="match status" value="1"/>
</dbReference>
<dbReference type="PANTHER" id="PTHR21666">
    <property type="entry name" value="PEPTIDASE-RELATED"/>
    <property type="match status" value="1"/>
</dbReference>
<dbReference type="InterPro" id="IPR050570">
    <property type="entry name" value="Cell_wall_metabolism_enzyme"/>
</dbReference>
<keyword evidence="1" id="KW-1133">Transmembrane helix</keyword>
<protein>
    <recommendedName>
        <fullName evidence="2">M23ase beta-sheet core domain-containing protein</fullName>
    </recommendedName>
</protein>
<accession>A0A916YNL8</accession>
<keyword evidence="4" id="KW-1185">Reference proteome</keyword>
<proteinExistence type="predicted"/>
<dbReference type="AlphaFoldDB" id="A0A916YNL8"/>
<dbReference type="RefSeq" id="WP_188765614.1">
    <property type="nucleotide sequence ID" value="NZ_BMKK01000003.1"/>
</dbReference>
<dbReference type="EMBL" id="BMKK01000003">
    <property type="protein sequence ID" value="GGD53310.1"/>
    <property type="molecule type" value="Genomic_DNA"/>
</dbReference>
<dbReference type="Proteomes" id="UP000609064">
    <property type="component" value="Unassembled WGS sequence"/>
</dbReference>
<name>A0A916YNL8_9BACT</name>
<sequence>MKGTYKIMLIVLTVVVIMVAVFNKKASETKMLNPLPSGRKTSKFGDDRGTYKHNGLDLAAPTGTPIIAPLDGIVSAIYTNSSGGNQLLILHTNGITTGYAHLSKTLVKIGDYVKRGQAIAQVGNTGKSTGPHLHFTVTILGVKQDPEKFITT</sequence>
<organism evidence="3 4">
    <name type="scientific">Emticicia aquatilis</name>
    <dbReference type="NCBI Taxonomy" id="1537369"/>
    <lineage>
        <taxon>Bacteria</taxon>
        <taxon>Pseudomonadati</taxon>
        <taxon>Bacteroidota</taxon>
        <taxon>Cytophagia</taxon>
        <taxon>Cytophagales</taxon>
        <taxon>Leadbetterellaceae</taxon>
        <taxon>Emticicia</taxon>
    </lineage>
</organism>
<evidence type="ECO:0000313" key="3">
    <source>
        <dbReference type="EMBL" id="GGD53310.1"/>
    </source>
</evidence>
<keyword evidence="1" id="KW-0812">Transmembrane</keyword>
<feature type="domain" description="M23ase beta-sheet core" evidence="2">
    <location>
        <begin position="52"/>
        <end position="146"/>
    </location>
</feature>
<dbReference type="InterPro" id="IPR011055">
    <property type="entry name" value="Dup_hybrid_motif"/>
</dbReference>
<dbReference type="CDD" id="cd12797">
    <property type="entry name" value="M23_peptidase"/>
    <property type="match status" value="1"/>
</dbReference>
<reference evidence="3" key="1">
    <citation type="journal article" date="2014" name="Int. J. Syst. Evol. Microbiol.">
        <title>Complete genome sequence of Corynebacterium casei LMG S-19264T (=DSM 44701T), isolated from a smear-ripened cheese.</title>
        <authorList>
            <consortium name="US DOE Joint Genome Institute (JGI-PGF)"/>
            <person name="Walter F."/>
            <person name="Albersmeier A."/>
            <person name="Kalinowski J."/>
            <person name="Ruckert C."/>
        </authorList>
    </citation>
    <scope>NUCLEOTIDE SEQUENCE</scope>
    <source>
        <strain evidence="3">CGMCC 1.15958</strain>
    </source>
</reference>
<evidence type="ECO:0000259" key="2">
    <source>
        <dbReference type="Pfam" id="PF01551"/>
    </source>
</evidence>
<evidence type="ECO:0000256" key="1">
    <source>
        <dbReference type="SAM" id="Phobius"/>
    </source>
</evidence>
<reference evidence="3" key="2">
    <citation type="submission" date="2020-09" db="EMBL/GenBank/DDBJ databases">
        <authorList>
            <person name="Sun Q."/>
            <person name="Zhou Y."/>
        </authorList>
    </citation>
    <scope>NUCLEOTIDE SEQUENCE</scope>
    <source>
        <strain evidence="3">CGMCC 1.15958</strain>
    </source>
</reference>
<gene>
    <name evidence="3" type="ORF">GCM10011514_16780</name>
</gene>
<dbReference type="SUPFAM" id="SSF51261">
    <property type="entry name" value="Duplicated hybrid motif"/>
    <property type="match status" value="1"/>
</dbReference>
<keyword evidence="1" id="KW-0472">Membrane</keyword>
<dbReference type="InterPro" id="IPR016047">
    <property type="entry name" value="M23ase_b-sheet_dom"/>
</dbReference>